<accession>E4XJN7</accession>
<evidence type="ECO:0000256" key="1">
    <source>
        <dbReference type="SAM" id="SignalP"/>
    </source>
</evidence>
<reference evidence="2" key="1">
    <citation type="journal article" date="2010" name="Science">
        <title>Plasticity of animal genome architecture unmasked by rapid evolution of a pelagic tunicate.</title>
        <authorList>
            <person name="Denoeud F."/>
            <person name="Henriet S."/>
            <person name="Mungpakdee S."/>
            <person name="Aury J.M."/>
            <person name="Da Silva C."/>
            <person name="Brinkmann H."/>
            <person name="Mikhaleva J."/>
            <person name="Olsen L.C."/>
            <person name="Jubin C."/>
            <person name="Canestro C."/>
            <person name="Bouquet J.M."/>
            <person name="Danks G."/>
            <person name="Poulain J."/>
            <person name="Campsteijn C."/>
            <person name="Adamski M."/>
            <person name="Cross I."/>
            <person name="Yadetie F."/>
            <person name="Muffato M."/>
            <person name="Louis A."/>
            <person name="Butcher S."/>
            <person name="Tsagkogeorga G."/>
            <person name="Konrad A."/>
            <person name="Singh S."/>
            <person name="Jensen M.F."/>
            <person name="Cong E.H."/>
            <person name="Eikeseth-Otteraa H."/>
            <person name="Noel B."/>
            <person name="Anthouard V."/>
            <person name="Porcel B.M."/>
            <person name="Kachouri-Lafond R."/>
            <person name="Nishino A."/>
            <person name="Ugolini M."/>
            <person name="Chourrout P."/>
            <person name="Nishida H."/>
            <person name="Aasland R."/>
            <person name="Huzurbazar S."/>
            <person name="Westhof E."/>
            <person name="Delsuc F."/>
            <person name="Lehrach H."/>
            <person name="Reinhardt R."/>
            <person name="Weissenbach J."/>
            <person name="Roy S.W."/>
            <person name="Artiguenave F."/>
            <person name="Postlethwait J.H."/>
            <person name="Manak J.R."/>
            <person name="Thompson E.M."/>
            <person name="Jaillon O."/>
            <person name="Du Pasquier L."/>
            <person name="Boudinot P."/>
            <person name="Liberles D.A."/>
            <person name="Volff J.N."/>
            <person name="Philippe H."/>
            <person name="Lenhard B."/>
            <person name="Roest Crollius H."/>
            <person name="Wincker P."/>
            <person name="Chourrout D."/>
        </authorList>
    </citation>
    <scope>NUCLEOTIDE SEQUENCE [LARGE SCALE GENOMIC DNA]</scope>
</reference>
<organism evidence="2">
    <name type="scientific">Oikopleura dioica</name>
    <name type="common">Tunicate</name>
    <dbReference type="NCBI Taxonomy" id="34765"/>
    <lineage>
        <taxon>Eukaryota</taxon>
        <taxon>Metazoa</taxon>
        <taxon>Chordata</taxon>
        <taxon>Tunicata</taxon>
        <taxon>Appendicularia</taxon>
        <taxon>Copelata</taxon>
        <taxon>Oikopleuridae</taxon>
        <taxon>Oikopleura</taxon>
    </lineage>
</organism>
<name>E4XJN7_OIKDI</name>
<keyword evidence="1" id="KW-0732">Signal</keyword>
<sequence length="165" mass="18715">MPIGIIIIAVIGLACFVAAKCCGVHIDPLGWMADKWNELRNRWIWLDTQLNKFDKFKREKNYRNYEVLYVETDGMEPYYQPKSYAPSYGSIISSLRGERNSNTDTASILTDMPAPVTVPQRLRPTSLNFSRQVPLITQATLTPITPTFNSTAGFFFPEQSSASRK</sequence>
<protein>
    <submittedName>
        <fullName evidence="2">Uncharacterized protein</fullName>
    </submittedName>
</protein>
<gene>
    <name evidence="2" type="ORF">GSOID_T00012838001</name>
</gene>
<feature type="chain" id="PRO_5003193030" evidence="1">
    <location>
        <begin position="20"/>
        <end position="165"/>
    </location>
</feature>
<keyword evidence="3" id="KW-1185">Reference proteome</keyword>
<dbReference type="EMBL" id="FN653061">
    <property type="protein sequence ID" value="CBY10680.1"/>
    <property type="molecule type" value="Genomic_DNA"/>
</dbReference>
<evidence type="ECO:0000313" key="2">
    <source>
        <dbReference type="EMBL" id="CBY10680.1"/>
    </source>
</evidence>
<evidence type="ECO:0000313" key="3">
    <source>
        <dbReference type="Proteomes" id="UP000001307"/>
    </source>
</evidence>
<feature type="signal peptide" evidence="1">
    <location>
        <begin position="1"/>
        <end position="19"/>
    </location>
</feature>
<dbReference type="Proteomes" id="UP000001307">
    <property type="component" value="Unassembled WGS sequence"/>
</dbReference>
<dbReference type="AlphaFoldDB" id="E4XJN7"/>
<dbReference type="InParanoid" id="E4XJN7"/>
<dbReference type="OrthoDB" id="10357858at2759"/>
<proteinExistence type="predicted"/>